<keyword evidence="3" id="KW-1185">Reference proteome</keyword>
<dbReference type="PANTHER" id="PTHR12110:SF21">
    <property type="entry name" value="XYLOSE ISOMERASE-LIKE TIM BARREL DOMAIN-CONTAINING PROTEIN"/>
    <property type="match status" value="1"/>
</dbReference>
<dbReference type="Gene3D" id="3.20.20.150">
    <property type="entry name" value="Divalent-metal-dependent TIM barrel enzymes"/>
    <property type="match status" value="1"/>
</dbReference>
<dbReference type="RefSeq" id="WP_145189526.1">
    <property type="nucleotide sequence ID" value="NZ_CP036266.1"/>
</dbReference>
<organism evidence="2 3">
    <name type="scientific">Gimesia chilikensis</name>
    <dbReference type="NCBI Taxonomy" id="2605989"/>
    <lineage>
        <taxon>Bacteria</taxon>
        <taxon>Pseudomonadati</taxon>
        <taxon>Planctomycetota</taxon>
        <taxon>Planctomycetia</taxon>
        <taxon>Planctomycetales</taxon>
        <taxon>Planctomycetaceae</taxon>
        <taxon>Gimesia</taxon>
    </lineage>
</organism>
<evidence type="ECO:0000313" key="2">
    <source>
        <dbReference type="EMBL" id="QDT22910.1"/>
    </source>
</evidence>
<dbReference type="InterPro" id="IPR036237">
    <property type="entry name" value="Xyl_isomerase-like_sf"/>
</dbReference>
<keyword evidence="2" id="KW-0413">Isomerase</keyword>
<sequence>MSPFRFSLNASTIRTTPLLDKIRVTAEAGYEGIELWFDEVEQYLAEGGKLETISQALKDGGLAVPTMIMLRDWWSATEEEYPRVFQTCLDRIKLASQLGAEYVIACPHRDKNPDYELGAKRYRELLEAGIEASAKPAVEFLGFVADVTTIEDALRIVEKSGHPAATLVLDPFHVFRGGGSMETIAQLKPEQIAISHFNDAVDTLPRETQMDPDRVLPGDGHLDLVHYCRLLKQIGYEGWLSLELFREDLWQQDPLQVAQVGLERMQIVAEHA</sequence>
<dbReference type="GO" id="GO:0016853">
    <property type="term" value="F:isomerase activity"/>
    <property type="evidence" value="ECO:0007669"/>
    <property type="project" value="UniProtKB-KW"/>
</dbReference>
<name>A0A517PU72_9PLAN</name>
<evidence type="ECO:0000313" key="3">
    <source>
        <dbReference type="Proteomes" id="UP000320421"/>
    </source>
</evidence>
<accession>A0A517PU72</accession>
<dbReference type="AlphaFoldDB" id="A0A517PU72"/>
<reference evidence="2 3" key="1">
    <citation type="submission" date="2019-02" db="EMBL/GenBank/DDBJ databases">
        <title>Deep-cultivation of Planctomycetes and their phenomic and genomic characterization uncovers novel biology.</title>
        <authorList>
            <person name="Wiegand S."/>
            <person name="Jogler M."/>
            <person name="Boedeker C."/>
            <person name="Pinto D."/>
            <person name="Vollmers J."/>
            <person name="Rivas-Marin E."/>
            <person name="Kohn T."/>
            <person name="Peeters S.H."/>
            <person name="Heuer A."/>
            <person name="Rast P."/>
            <person name="Oberbeckmann S."/>
            <person name="Bunk B."/>
            <person name="Jeske O."/>
            <person name="Meyerdierks A."/>
            <person name="Storesund J.E."/>
            <person name="Kallscheuer N."/>
            <person name="Luecker S."/>
            <person name="Lage O.M."/>
            <person name="Pohl T."/>
            <person name="Merkel B.J."/>
            <person name="Hornburger P."/>
            <person name="Mueller R.-W."/>
            <person name="Bruemmer F."/>
            <person name="Labrenz M."/>
            <person name="Spormann A.M."/>
            <person name="Op den Camp H."/>
            <person name="Overmann J."/>
            <person name="Amann R."/>
            <person name="Jetten M.S.M."/>
            <person name="Mascher T."/>
            <person name="Medema M.H."/>
            <person name="Devos D.P."/>
            <person name="Kaster A.-K."/>
            <person name="Ovreas L."/>
            <person name="Rohde M."/>
            <person name="Galperin M.Y."/>
            <person name="Jogler C."/>
        </authorList>
    </citation>
    <scope>NUCLEOTIDE SEQUENCE [LARGE SCALE GENOMIC DNA]</scope>
    <source>
        <strain evidence="2 3">HG66A1</strain>
    </source>
</reference>
<dbReference type="InterPro" id="IPR013022">
    <property type="entry name" value="Xyl_isomerase-like_TIM-brl"/>
</dbReference>
<dbReference type="PANTHER" id="PTHR12110">
    <property type="entry name" value="HYDROXYPYRUVATE ISOMERASE"/>
    <property type="match status" value="1"/>
</dbReference>
<gene>
    <name evidence="2" type="primary">iolI_2</name>
    <name evidence="2" type="ORF">HG66A1_47210</name>
</gene>
<dbReference type="EC" id="5.3.99.-" evidence="2"/>
<dbReference type="EMBL" id="CP036266">
    <property type="protein sequence ID" value="QDT22910.1"/>
    <property type="molecule type" value="Genomic_DNA"/>
</dbReference>
<dbReference type="OrthoDB" id="9814946at2"/>
<proteinExistence type="predicted"/>
<feature type="domain" description="Xylose isomerase-like TIM barrel" evidence="1">
    <location>
        <begin position="23"/>
        <end position="261"/>
    </location>
</feature>
<dbReference type="SUPFAM" id="SSF51658">
    <property type="entry name" value="Xylose isomerase-like"/>
    <property type="match status" value="1"/>
</dbReference>
<evidence type="ECO:0000259" key="1">
    <source>
        <dbReference type="Pfam" id="PF01261"/>
    </source>
</evidence>
<dbReference type="InterPro" id="IPR050312">
    <property type="entry name" value="IolE/XylAMocC-like"/>
</dbReference>
<dbReference type="Proteomes" id="UP000320421">
    <property type="component" value="Chromosome"/>
</dbReference>
<dbReference type="Pfam" id="PF01261">
    <property type="entry name" value="AP_endonuc_2"/>
    <property type="match status" value="1"/>
</dbReference>
<protein>
    <submittedName>
        <fullName evidence="2">Inosose isomerase</fullName>
        <ecNumber evidence="2">5.3.99.-</ecNumber>
    </submittedName>
</protein>